<feature type="transmembrane region" description="Helical" evidence="1">
    <location>
        <begin position="61"/>
        <end position="78"/>
    </location>
</feature>
<keyword evidence="3" id="KW-1185">Reference proteome</keyword>
<evidence type="ECO:0000313" key="2">
    <source>
        <dbReference type="EMBL" id="SMF22477.1"/>
    </source>
</evidence>
<feature type="transmembrane region" description="Helical" evidence="1">
    <location>
        <begin position="85"/>
        <end position="102"/>
    </location>
</feature>
<dbReference type="Proteomes" id="UP000192917">
    <property type="component" value="Unassembled WGS sequence"/>
</dbReference>
<dbReference type="STRING" id="560819.SAMN05428998_107187"/>
<sequence length="161" mass="16952">MTGTTAAHGLAWLAALRRYLAALLLLNLLWETAQMPLYTVWYSGTPGEIAFDVLHCSLGDLLIATACLVLALGLVGSAGWPARRFGVVLAAATAAGVGYTVYSEWLNVSLRGSWAYAEAMPLLPPLGTGLAPLLQWLLVPPLALAWAAGRLPGRDNRSGGP</sequence>
<keyword evidence="1" id="KW-1133">Transmembrane helix</keyword>
<keyword evidence="1" id="KW-0812">Transmembrane</keyword>
<evidence type="ECO:0000256" key="1">
    <source>
        <dbReference type="SAM" id="Phobius"/>
    </source>
</evidence>
<dbReference type="RefSeq" id="WP_085122877.1">
    <property type="nucleotide sequence ID" value="NZ_FWZX01000007.1"/>
</dbReference>
<reference evidence="2 3" key="1">
    <citation type="submission" date="2017-04" db="EMBL/GenBank/DDBJ databases">
        <authorList>
            <person name="Afonso C.L."/>
            <person name="Miller P.J."/>
            <person name="Scott M.A."/>
            <person name="Spackman E."/>
            <person name="Goraichik I."/>
            <person name="Dimitrov K.M."/>
            <person name="Suarez D.L."/>
            <person name="Swayne D.E."/>
        </authorList>
    </citation>
    <scope>NUCLEOTIDE SEQUENCE [LARGE SCALE GENOMIC DNA]</scope>
    <source>
        <strain evidence="2 3">USBA 355</strain>
    </source>
</reference>
<gene>
    <name evidence="2" type="ORF">SAMN05428998_107187</name>
</gene>
<accession>A0A1Y6BS43</accession>
<name>A0A1Y6BS43_9PROT</name>
<feature type="transmembrane region" description="Helical" evidence="1">
    <location>
        <begin position="20"/>
        <end position="41"/>
    </location>
</feature>
<evidence type="ECO:0000313" key="3">
    <source>
        <dbReference type="Proteomes" id="UP000192917"/>
    </source>
</evidence>
<feature type="transmembrane region" description="Helical" evidence="1">
    <location>
        <begin position="122"/>
        <end position="148"/>
    </location>
</feature>
<keyword evidence="1" id="KW-0472">Membrane</keyword>
<proteinExistence type="predicted"/>
<dbReference type="EMBL" id="FWZX01000007">
    <property type="protein sequence ID" value="SMF22477.1"/>
    <property type="molecule type" value="Genomic_DNA"/>
</dbReference>
<protein>
    <submittedName>
        <fullName evidence="2">Uncharacterized protein</fullName>
    </submittedName>
</protein>
<organism evidence="2 3">
    <name type="scientific">Tistlia consotensis USBA 355</name>
    <dbReference type="NCBI Taxonomy" id="560819"/>
    <lineage>
        <taxon>Bacteria</taxon>
        <taxon>Pseudomonadati</taxon>
        <taxon>Pseudomonadota</taxon>
        <taxon>Alphaproteobacteria</taxon>
        <taxon>Rhodospirillales</taxon>
        <taxon>Rhodovibrionaceae</taxon>
        <taxon>Tistlia</taxon>
    </lineage>
</organism>
<dbReference type="AlphaFoldDB" id="A0A1Y6BS43"/>